<organism evidence="2 4">
    <name type="scientific">Devosia limi DSM 17137</name>
    <dbReference type="NCBI Taxonomy" id="1121477"/>
    <lineage>
        <taxon>Bacteria</taxon>
        <taxon>Pseudomonadati</taxon>
        <taxon>Pseudomonadota</taxon>
        <taxon>Alphaproteobacteria</taxon>
        <taxon>Hyphomicrobiales</taxon>
        <taxon>Devosiaceae</taxon>
        <taxon>Devosia</taxon>
    </lineage>
</organism>
<dbReference type="STRING" id="1121477.SAMN02745223_02023"/>
<evidence type="ECO:0000256" key="1">
    <source>
        <dbReference type="SAM" id="Phobius"/>
    </source>
</evidence>
<feature type="transmembrane region" description="Helical" evidence="1">
    <location>
        <begin position="37"/>
        <end position="55"/>
    </location>
</feature>
<dbReference type="EMBL" id="LAJF01000156">
    <property type="protein sequence ID" value="KKB76191.1"/>
    <property type="molecule type" value="Genomic_DNA"/>
</dbReference>
<keyword evidence="1" id="KW-0812">Transmembrane</keyword>
<feature type="transmembrane region" description="Helical" evidence="1">
    <location>
        <begin position="62"/>
        <end position="82"/>
    </location>
</feature>
<name>A0A0F5L1B3_9HYPH</name>
<proteinExistence type="predicted"/>
<accession>A0A0F5L1B3</accession>
<keyword evidence="4" id="KW-1185">Reference proteome</keyword>
<dbReference type="OrthoDB" id="7949282at2"/>
<reference evidence="2 4" key="1">
    <citation type="submission" date="2015-03" db="EMBL/GenBank/DDBJ databases">
        <authorList>
            <person name="Hassan Y.I."/>
            <person name="Lepp D."/>
            <person name="Zhou T."/>
        </authorList>
    </citation>
    <scope>NUCLEOTIDE SEQUENCE [LARGE SCALE GENOMIC DNA]</scope>
    <source>
        <strain evidence="2 4">DSM 17137</strain>
    </source>
</reference>
<evidence type="ECO:0000313" key="2">
    <source>
        <dbReference type="EMBL" id="KKB76191.1"/>
    </source>
</evidence>
<keyword evidence="1" id="KW-1133">Transmembrane helix</keyword>
<dbReference type="PATRIC" id="fig|1121477.3.peg.950"/>
<reference evidence="3 5" key="2">
    <citation type="submission" date="2016-11" db="EMBL/GenBank/DDBJ databases">
        <authorList>
            <person name="Jaros S."/>
            <person name="Januszkiewicz K."/>
            <person name="Wedrychowicz H."/>
        </authorList>
    </citation>
    <scope>NUCLEOTIDE SEQUENCE [LARGE SCALE GENOMIC DNA]</scope>
    <source>
        <strain evidence="3 5">DSM 17137</strain>
    </source>
</reference>
<dbReference type="Proteomes" id="UP000033608">
    <property type="component" value="Unassembled WGS sequence"/>
</dbReference>
<evidence type="ECO:0000313" key="3">
    <source>
        <dbReference type="EMBL" id="SHF19725.1"/>
    </source>
</evidence>
<dbReference type="AlphaFoldDB" id="A0A0F5L1B3"/>
<evidence type="ECO:0000313" key="5">
    <source>
        <dbReference type="Proteomes" id="UP000184533"/>
    </source>
</evidence>
<gene>
    <name evidence="3" type="ORF">SAMN02745223_02023</name>
    <name evidence="2" type="ORF">VW29_20820</name>
</gene>
<dbReference type="Proteomes" id="UP000184533">
    <property type="component" value="Unassembled WGS sequence"/>
</dbReference>
<dbReference type="RefSeq" id="WP_046137198.1">
    <property type="nucleotide sequence ID" value="NZ_FQVC01000005.1"/>
</dbReference>
<evidence type="ECO:0000313" key="4">
    <source>
        <dbReference type="Proteomes" id="UP000033608"/>
    </source>
</evidence>
<sequence length="121" mass="13434">MILLSIAILALVGVAIWRVRADPRLTRKFWIDAAFATLNYGLYALLGALLVVLLWQPDVPAWHGLLLLGFVSCWLFYGFVWLTRAGPHLNAPPAWLARRDTRLDTTLVGLTCAFGLGALVF</sequence>
<dbReference type="EMBL" id="FQVC01000005">
    <property type="protein sequence ID" value="SHF19725.1"/>
    <property type="molecule type" value="Genomic_DNA"/>
</dbReference>
<keyword evidence="1" id="KW-0472">Membrane</keyword>
<protein>
    <submittedName>
        <fullName evidence="2">Uncharacterized protein</fullName>
    </submittedName>
</protein>